<feature type="domain" description="Tail sheath protein subtilisin-like" evidence="3">
    <location>
        <begin position="162"/>
        <end position="347"/>
    </location>
</feature>
<accession>A0A5R9KJS5</accession>
<evidence type="ECO:0000313" key="6">
    <source>
        <dbReference type="Proteomes" id="UP000309788"/>
    </source>
</evidence>
<dbReference type="OrthoDB" id="9767864at2"/>
<comment type="similarity">
    <text evidence="1">Belongs to the myoviridae tail sheath protein family.</text>
</comment>
<feature type="region of interest" description="Disordered" evidence="2">
    <location>
        <begin position="220"/>
        <end position="251"/>
    </location>
</feature>
<evidence type="ECO:0000313" key="5">
    <source>
        <dbReference type="EMBL" id="TLU96455.1"/>
    </source>
</evidence>
<sequence>MAIVTKTPGVYIEEVPLFPPSVAAVDTAVPAFIGYTDTRPGDGEIHAVKIRTLMEFEQKFCNWDDWKLKYNVQDNTWEESFSRNELYYHLQLYFANGGGKCYIASLGPRKGAGVEKKDFQDALTVIEKEDEPTLILAPEAVQLPYADYLEYYQQALAQAAKLMDRFVIIDIPETEKDEIESFRNGLGVNNLKYGAAYYPYLQTSIARYASLDDEDISLIEPPAAAAPPPPAAPGEAPPAERKPKPPVTAKMETGSIRRQEILLRLKSEMMVLPPSAAIAGVFANVDATRGVWKAPANVSLNAVSGLTRKISHEEQAELNVHAEGGKSINAIRAFTGLGILVWGARTLAGNDNEWKYVNVRRFYNFVEESIKKATQVFIFEPNDANTWVRISTMIENFLTNLWRQGALAGAAAGDAFYVRIGLGVTMSSEDILNGILNVEIGLAVVRPTEFLVLRFTHKMQEI</sequence>
<comment type="caution">
    <text evidence="5">The sequence shown here is derived from an EMBL/GenBank/DDBJ whole genome shotgun (WGS) entry which is preliminary data.</text>
</comment>
<keyword evidence="6" id="KW-1185">Reference proteome</keyword>
<dbReference type="InterPro" id="IPR035089">
    <property type="entry name" value="Phage_sheath_subtilisin"/>
</dbReference>
<feature type="compositionally biased region" description="Pro residues" evidence="2">
    <location>
        <begin position="224"/>
        <end position="236"/>
    </location>
</feature>
<dbReference type="InterPro" id="IPR052042">
    <property type="entry name" value="Tail_sheath_structural"/>
</dbReference>
<evidence type="ECO:0000259" key="3">
    <source>
        <dbReference type="Pfam" id="PF04984"/>
    </source>
</evidence>
<gene>
    <name evidence="5" type="ORF">FEM55_04800</name>
</gene>
<dbReference type="EMBL" id="VCEI01000011">
    <property type="protein sequence ID" value="TLU96455.1"/>
    <property type="molecule type" value="Genomic_DNA"/>
</dbReference>
<evidence type="ECO:0000259" key="4">
    <source>
        <dbReference type="Pfam" id="PF17482"/>
    </source>
</evidence>
<dbReference type="PANTHER" id="PTHR35861">
    <property type="match status" value="1"/>
</dbReference>
<reference evidence="5 6" key="1">
    <citation type="submission" date="2019-05" db="EMBL/GenBank/DDBJ databases">
        <authorList>
            <person name="Qu J.-H."/>
        </authorList>
    </citation>
    <scope>NUCLEOTIDE SEQUENCE [LARGE SCALE GENOMIC DNA]</scope>
    <source>
        <strain evidence="5 6">Z12</strain>
    </source>
</reference>
<dbReference type="Pfam" id="PF04984">
    <property type="entry name" value="Phage_sheath_1"/>
    <property type="match status" value="1"/>
</dbReference>
<organism evidence="5 6">
    <name type="scientific">Dyadobacter sediminis</name>
    <dbReference type="NCBI Taxonomy" id="1493691"/>
    <lineage>
        <taxon>Bacteria</taxon>
        <taxon>Pseudomonadati</taxon>
        <taxon>Bacteroidota</taxon>
        <taxon>Cytophagia</taxon>
        <taxon>Cytophagales</taxon>
        <taxon>Spirosomataceae</taxon>
        <taxon>Dyadobacter</taxon>
    </lineage>
</organism>
<dbReference type="InterPro" id="IPR020287">
    <property type="entry name" value="Tail_sheath_C"/>
</dbReference>
<dbReference type="AlphaFoldDB" id="A0A5R9KJS5"/>
<feature type="domain" description="Tail sheath protein C-terminal" evidence="4">
    <location>
        <begin position="351"/>
        <end position="455"/>
    </location>
</feature>
<dbReference type="Pfam" id="PF17482">
    <property type="entry name" value="Phage_sheath_1C"/>
    <property type="match status" value="1"/>
</dbReference>
<evidence type="ECO:0000256" key="2">
    <source>
        <dbReference type="SAM" id="MobiDB-lite"/>
    </source>
</evidence>
<dbReference type="RefSeq" id="WP_138280149.1">
    <property type="nucleotide sequence ID" value="NZ_BMGE01000001.1"/>
</dbReference>
<protein>
    <submittedName>
        <fullName evidence="5">Phage tail sheath family protein</fullName>
    </submittedName>
</protein>
<evidence type="ECO:0000256" key="1">
    <source>
        <dbReference type="ARBA" id="ARBA00008005"/>
    </source>
</evidence>
<name>A0A5R9KJS5_9BACT</name>
<dbReference type="Proteomes" id="UP000309788">
    <property type="component" value="Unassembled WGS sequence"/>
</dbReference>
<dbReference type="PANTHER" id="PTHR35861:SF1">
    <property type="entry name" value="PHAGE TAIL SHEATH PROTEIN"/>
    <property type="match status" value="1"/>
</dbReference>
<proteinExistence type="inferred from homology"/>
<dbReference type="Gene3D" id="3.40.50.11780">
    <property type="match status" value="1"/>
</dbReference>